<comment type="caution">
    <text evidence="2">The sequence shown here is derived from an EMBL/GenBank/DDBJ whole genome shotgun (WGS) entry which is preliminary data.</text>
</comment>
<gene>
    <name evidence="2" type="ORF">DL764_002095</name>
</gene>
<feature type="region of interest" description="Disordered" evidence="1">
    <location>
        <begin position="40"/>
        <end position="131"/>
    </location>
</feature>
<protein>
    <submittedName>
        <fullName evidence="2">Uncharacterized protein</fullName>
    </submittedName>
</protein>
<feature type="compositionally biased region" description="Pro residues" evidence="1">
    <location>
        <begin position="45"/>
        <end position="60"/>
    </location>
</feature>
<feature type="compositionally biased region" description="Polar residues" evidence="1">
    <location>
        <begin position="63"/>
        <end position="92"/>
    </location>
</feature>
<dbReference type="AlphaFoldDB" id="A0A4Q4TNK7"/>
<sequence>MVTIEQCRVQRRGQQGDGALRRRLARVIVGFVGQDEALAAAGLSPPSPNRSPPPGAPSAPFPNQISPGCTEYRLTSTRNPTGSPPRTWSRLSSVKRTRSPPSQVPPWPAPVYEHQPRGILSRASATAAATA</sequence>
<accession>A0A4Q4TNK7</accession>
<organism evidence="2 3">
    <name type="scientific">Monosporascus ibericus</name>
    <dbReference type="NCBI Taxonomy" id="155417"/>
    <lineage>
        <taxon>Eukaryota</taxon>
        <taxon>Fungi</taxon>
        <taxon>Dikarya</taxon>
        <taxon>Ascomycota</taxon>
        <taxon>Pezizomycotina</taxon>
        <taxon>Sordariomycetes</taxon>
        <taxon>Xylariomycetidae</taxon>
        <taxon>Xylariales</taxon>
        <taxon>Xylariales incertae sedis</taxon>
        <taxon>Monosporascus</taxon>
    </lineage>
</organism>
<keyword evidence="3" id="KW-1185">Reference proteome</keyword>
<evidence type="ECO:0000313" key="2">
    <source>
        <dbReference type="EMBL" id="RYP08112.1"/>
    </source>
</evidence>
<dbReference type="Proteomes" id="UP000293360">
    <property type="component" value="Unassembled WGS sequence"/>
</dbReference>
<evidence type="ECO:0000313" key="3">
    <source>
        <dbReference type="Proteomes" id="UP000293360"/>
    </source>
</evidence>
<proteinExistence type="predicted"/>
<name>A0A4Q4TNK7_9PEZI</name>
<dbReference type="EMBL" id="QJNU01000072">
    <property type="protein sequence ID" value="RYP08112.1"/>
    <property type="molecule type" value="Genomic_DNA"/>
</dbReference>
<evidence type="ECO:0000256" key="1">
    <source>
        <dbReference type="SAM" id="MobiDB-lite"/>
    </source>
</evidence>
<reference evidence="2 3" key="1">
    <citation type="submission" date="2018-06" db="EMBL/GenBank/DDBJ databases">
        <title>Complete Genomes of Monosporascus.</title>
        <authorList>
            <person name="Robinson A.J."/>
            <person name="Natvig D.O."/>
        </authorList>
    </citation>
    <scope>NUCLEOTIDE SEQUENCE [LARGE SCALE GENOMIC DNA]</scope>
    <source>
        <strain evidence="2 3">CBS 110550</strain>
    </source>
</reference>